<feature type="region of interest" description="Disordered" evidence="1">
    <location>
        <begin position="143"/>
        <end position="172"/>
    </location>
</feature>
<dbReference type="InterPro" id="IPR003609">
    <property type="entry name" value="Pan_app"/>
</dbReference>
<evidence type="ECO:0000313" key="5">
    <source>
        <dbReference type="Proteomes" id="UP000253845"/>
    </source>
</evidence>
<accession>A0A370BW53</accession>
<dbReference type="PROSITE" id="PS50948">
    <property type="entry name" value="PAN"/>
    <property type="match status" value="1"/>
</dbReference>
<dbReference type="Proteomes" id="UP000253845">
    <property type="component" value="Unassembled WGS sequence"/>
</dbReference>
<dbReference type="Gene3D" id="3.50.4.10">
    <property type="entry name" value="Hepatocyte Growth Factor"/>
    <property type="match status" value="1"/>
</dbReference>
<keyword evidence="2" id="KW-0732">Signal</keyword>
<evidence type="ECO:0000313" key="4">
    <source>
        <dbReference type="EMBL" id="RDH17361.1"/>
    </source>
</evidence>
<sequence length="172" mass="18828">MTLNDYYLPANNMFSHWAVSALLFAFQATAATATTLNPESSSSSACLRSMQDNTISIFSHAPLTFSFEVPNALACATKCSGVPSCRTWLYSTSGQECQLYREQPFSQADNPLFISGICDESSVPFVEKVAFSSSIIAAPSSLFHQQPTSSAPAKRDGSFHRHHHRHAHGHRL</sequence>
<proteinExistence type="predicted"/>
<dbReference type="VEuPathDB" id="FungiDB:M747DRAFT_101929"/>
<feature type="compositionally biased region" description="Basic residues" evidence="1">
    <location>
        <begin position="160"/>
        <end position="172"/>
    </location>
</feature>
<evidence type="ECO:0000256" key="2">
    <source>
        <dbReference type="SAM" id="SignalP"/>
    </source>
</evidence>
<feature type="chain" id="PRO_5016661988" description="Apple domain-containing protein" evidence="2">
    <location>
        <begin position="34"/>
        <end position="172"/>
    </location>
</feature>
<protein>
    <recommendedName>
        <fullName evidence="3">Apple domain-containing protein</fullName>
    </recommendedName>
</protein>
<dbReference type="SUPFAM" id="SSF57414">
    <property type="entry name" value="Hairpin loop containing domain-like"/>
    <property type="match status" value="1"/>
</dbReference>
<gene>
    <name evidence="4" type="ORF">M747DRAFT_101929</name>
</gene>
<organism evidence="4 5">
    <name type="scientific">Aspergillus niger ATCC 13496</name>
    <dbReference type="NCBI Taxonomy" id="1353008"/>
    <lineage>
        <taxon>Eukaryota</taxon>
        <taxon>Fungi</taxon>
        <taxon>Dikarya</taxon>
        <taxon>Ascomycota</taxon>
        <taxon>Pezizomycotina</taxon>
        <taxon>Eurotiomycetes</taxon>
        <taxon>Eurotiomycetidae</taxon>
        <taxon>Eurotiales</taxon>
        <taxon>Aspergillaceae</taxon>
        <taxon>Aspergillus</taxon>
        <taxon>Aspergillus subgen. Circumdati</taxon>
    </lineage>
</organism>
<evidence type="ECO:0000256" key="1">
    <source>
        <dbReference type="SAM" id="MobiDB-lite"/>
    </source>
</evidence>
<name>A0A370BW53_ASPNG</name>
<dbReference type="AlphaFoldDB" id="A0A370BW53"/>
<dbReference type="Pfam" id="PF00024">
    <property type="entry name" value="PAN_1"/>
    <property type="match status" value="1"/>
</dbReference>
<evidence type="ECO:0000259" key="3">
    <source>
        <dbReference type="PROSITE" id="PS50948"/>
    </source>
</evidence>
<reference evidence="4 5" key="1">
    <citation type="submission" date="2018-07" db="EMBL/GenBank/DDBJ databases">
        <title>Section-level genome sequencing of Aspergillus section Nigri to investigate inter- and intra-species variation.</title>
        <authorList>
            <consortium name="DOE Joint Genome Institute"/>
            <person name="Vesth T.C."/>
            <person name="Nybo J.L."/>
            <person name="Theobald S."/>
            <person name="Frisvad J.C."/>
            <person name="Larsen T.O."/>
            <person name="Nielsen K.F."/>
            <person name="Hoof J.B."/>
            <person name="Brandl J."/>
            <person name="Salamov A."/>
            <person name="Riley R."/>
            <person name="Gladden J.M."/>
            <person name="Phatale P."/>
            <person name="Nielsen M.T."/>
            <person name="Lyhne E.K."/>
            <person name="Kogle M.E."/>
            <person name="Strasser K."/>
            <person name="McDonnell E."/>
            <person name="Barry K."/>
            <person name="Clum A."/>
            <person name="Chen C."/>
            <person name="Nolan M."/>
            <person name="Sandor L."/>
            <person name="Kuo A."/>
            <person name="Lipzen A."/>
            <person name="Hainaut M."/>
            <person name="Drula E."/>
            <person name="Tsang A."/>
            <person name="Magnuson J.K."/>
            <person name="Henrissat B."/>
            <person name="Wiebenga A."/>
            <person name="Simmons B.A."/>
            <person name="Makela M.R."/>
            <person name="De vries R.P."/>
            <person name="Grigoriev I.V."/>
            <person name="Mortensen U.H."/>
            <person name="Baker S.E."/>
            <person name="Andersen M.R."/>
        </authorList>
    </citation>
    <scope>NUCLEOTIDE SEQUENCE [LARGE SCALE GENOMIC DNA]</scope>
    <source>
        <strain evidence="4 5">ATCC 13496</strain>
    </source>
</reference>
<feature type="domain" description="Apple" evidence="3">
    <location>
        <begin position="46"/>
        <end position="118"/>
    </location>
</feature>
<feature type="signal peptide" evidence="2">
    <location>
        <begin position="1"/>
        <end position="33"/>
    </location>
</feature>
<dbReference type="EMBL" id="KZ851931">
    <property type="protein sequence ID" value="RDH17361.1"/>
    <property type="molecule type" value="Genomic_DNA"/>
</dbReference>